<protein>
    <submittedName>
        <fullName evidence="6">Trafficking protein particle complex subunit 6B</fullName>
    </submittedName>
</protein>
<dbReference type="PANTHER" id="PTHR12817">
    <property type="entry name" value="TRAFFICKING PROTEIN PARTICLE COMPLEX SUBUNIT 6B"/>
    <property type="match status" value="1"/>
</dbReference>
<dbReference type="PANTHER" id="PTHR12817:SF0">
    <property type="entry name" value="GEO08327P1"/>
    <property type="match status" value="1"/>
</dbReference>
<comment type="similarity">
    <text evidence="2">Belongs to the TRAPP small subunits family. BET3 subfamily.</text>
</comment>
<evidence type="ECO:0000313" key="4">
    <source>
        <dbReference type="EMBL" id="VDP89975.1"/>
    </source>
</evidence>
<dbReference type="GO" id="GO:0006888">
    <property type="term" value="P:endoplasmic reticulum to Golgi vesicle-mediated transport"/>
    <property type="evidence" value="ECO:0007669"/>
    <property type="project" value="TreeGrafter"/>
</dbReference>
<evidence type="ECO:0000256" key="2">
    <source>
        <dbReference type="ARBA" id="ARBA00006218"/>
    </source>
</evidence>
<dbReference type="InterPro" id="IPR037992">
    <property type="entry name" value="TRAPPC6/Trs33"/>
</dbReference>
<evidence type="ECO:0000313" key="6">
    <source>
        <dbReference type="WBParaSite" id="ECPE_0001273901-mRNA-1"/>
    </source>
</evidence>
<keyword evidence="3" id="KW-0812">Transmembrane</keyword>
<reference evidence="4 5" key="2">
    <citation type="submission" date="2018-11" db="EMBL/GenBank/DDBJ databases">
        <authorList>
            <consortium name="Pathogen Informatics"/>
        </authorList>
    </citation>
    <scope>NUCLEOTIDE SEQUENCE [LARGE SCALE GENOMIC DNA]</scope>
    <source>
        <strain evidence="4 5">Egypt</strain>
    </source>
</reference>
<dbReference type="WBParaSite" id="ECPE_0001273901-mRNA-1">
    <property type="protein sequence ID" value="ECPE_0001273901-mRNA-1"/>
    <property type="gene ID" value="ECPE_0001273901"/>
</dbReference>
<dbReference type="GO" id="GO:0030008">
    <property type="term" value="C:TRAPP complex"/>
    <property type="evidence" value="ECO:0007669"/>
    <property type="project" value="TreeGrafter"/>
</dbReference>
<gene>
    <name evidence="4" type="ORF">ECPE_LOCUS12703</name>
</gene>
<name>A0A183B0G8_9TREM</name>
<comment type="subcellular location">
    <subcellularLocation>
        <location evidence="1">Golgi apparatus</location>
        <location evidence="1">cis-Golgi network</location>
    </subcellularLocation>
</comment>
<keyword evidence="3" id="KW-1133">Transmembrane helix</keyword>
<proteinExistence type="inferred from homology"/>
<keyword evidence="3" id="KW-0472">Membrane</keyword>
<dbReference type="EMBL" id="UZAN01053422">
    <property type="protein sequence ID" value="VDP89975.1"/>
    <property type="molecule type" value="Genomic_DNA"/>
</dbReference>
<dbReference type="AlphaFoldDB" id="A0A183B0G8"/>
<feature type="transmembrane region" description="Helical" evidence="3">
    <location>
        <begin position="98"/>
        <end position="119"/>
    </location>
</feature>
<reference evidence="6" key="1">
    <citation type="submission" date="2016-06" db="UniProtKB">
        <authorList>
            <consortium name="WormBaseParasite"/>
        </authorList>
    </citation>
    <scope>IDENTIFICATION</scope>
</reference>
<evidence type="ECO:0000256" key="3">
    <source>
        <dbReference type="SAM" id="Phobius"/>
    </source>
</evidence>
<sequence>MPSTAVHSYDAFDALLTEIVNYASESTANSIDSPTLCEQFLDSIGFTVSQRLIERTTKDHSRFANELDVVKYVCTEFWGSVFHKQVDTLKTNYQASELILVTLFLIVGYVRSFCIRILFIGTNCPWLSVSKRCGKSKNAMHSDILPHDQHSTWLFPQDCFVARYAALDLNVQ</sequence>
<dbReference type="SUPFAM" id="SSF111126">
    <property type="entry name" value="Ligand-binding domain in the NO signalling and Golgi transport"/>
    <property type="match status" value="1"/>
</dbReference>
<dbReference type="OrthoDB" id="941624at2759"/>
<dbReference type="Gene3D" id="3.30.1380.20">
    <property type="entry name" value="Trafficking protein particle complex subunit 3"/>
    <property type="match status" value="1"/>
</dbReference>
<dbReference type="Proteomes" id="UP000272942">
    <property type="component" value="Unassembled WGS sequence"/>
</dbReference>
<organism evidence="6">
    <name type="scientific">Echinostoma caproni</name>
    <dbReference type="NCBI Taxonomy" id="27848"/>
    <lineage>
        <taxon>Eukaryota</taxon>
        <taxon>Metazoa</taxon>
        <taxon>Spiralia</taxon>
        <taxon>Lophotrochozoa</taxon>
        <taxon>Platyhelminthes</taxon>
        <taxon>Trematoda</taxon>
        <taxon>Digenea</taxon>
        <taxon>Plagiorchiida</taxon>
        <taxon>Echinostomata</taxon>
        <taxon>Echinostomatoidea</taxon>
        <taxon>Echinostomatidae</taxon>
        <taxon>Echinostoma</taxon>
    </lineage>
</organism>
<dbReference type="InterPro" id="IPR024096">
    <property type="entry name" value="NO_sig/Golgi_transp_ligand-bd"/>
</dbReference>
<keyword evidence="5" id="KW-1185">Reference proteome</keyword>
<evidence type="ECO:0000313" key="5">
    <source>
        <dbReference type="Proteomes" id="UP000272942"/>
    </source>
</evidence>
<evidence type="ECO:0000256" key="1">
    <source>
        <dbReference type="ARBA" id="ARBA00004222"/>
    </source>
</evidence>
<dbReference type="Pfam" id="PF04051">
    <property type="entry name" value="TRAPP"/>
    <property type="match status" value="1"/>
</dbReference>
<dbReference type="GO" id="GO:0005802">
    <property type="term" value="C:trans-Golgi network"/>
    <property type="evidence" value="ECO:0007669"/>
    <property type="project" value="TreeGrafter"/>
</dbReference>
<dbReference type="GO" id="GO:0005801">
    <property type="term" value="C:cis-Golgi network"/>
    <property type="evidence" value="ECO:0007669"/>
    <property type="project" value="TreeGrafter"/>
</dbReference>
<dbReference type="InterPro" id="IPR007194">
    <property type="entry name" value="TRAPP_component"/>
</dbReference>
<accession>A0A183B0G8</accession>